<dbReference type="GO" id="GO:0032259">
    <property type="term" value="P:methylation"/>
    <property type="evidence" value="ECO:0007669"/>
    <property type="project" value="UniProtKB-KW"/>
</dbReference>
<organism evidence="2 3">
    <name type="scientific">Actinokineospora auranticolor</name>
    <dbReference type="NCBI Taxonomy" id="155976"/>
    <lineage>
        <taxon>Bacteria</taxon>
        <taxon>Bacillati</taxon>
        <taxon>Actinomycetota</taxon>
        <taxon>Actinomycetes</taxon>
        <taxon>Pseudonocardiales</taxon>
        <taxon>Pseudonocardiaceae</taxon>
        <taxon>Actinokineospora</taxon>
    </lineage>
</organism>
<evidence type="ECO:0000259" key="1">
    <source>
        <dbReference type="Pfam" id="PF08241"/>
    </source>
</evidence>
<dbReference type="EMBL" id="PTIX01000013">
    <property type="protein sequence ID" value="PPK65585.1"/>
    <property type="molecule type" value="Genomic_DNA"/>
</dbReference>
<dbReference type="CDD" id="cd02440">
    <property type="entry name" value="AdoMet_MTases"/>
    <property type="match status" value="1"/>
</dbReference>
<feature type="domain" description="Methyltransferase type 11" evidence="1">
    <location>
        <begin position="51"/>
        <end position="149"/>
    </location>
</feature>
<dbReference type="InterPro" id="IPR029063">
    <property type="entry name" value="SAM-dependent_MTases_sf"/>
</dbReference>
<dbReference type="PANTHER" id="PTHR43591">
    <property type="entry name" value="METHYLTRANSFERASE"/>
    <property type="match status" value="1"/>
</dbReference>
<keyword evidence="2" id="KW-0830">Ubiquinone</keyword>
<comment type="caution">
    <text evidence="2">The sequence shown here is derived from an EMBL/GenBank/DDBJ whole genome shotgun (WGS) entry which is preliminary data.</text>
</comment>
<gene>
    <name evidence="2" type="ORF">CLV40_11369</name>
</gene>
<keyword evidence="2" id="KW-0489">Methyltransferase</keyword>
<reference evidence="2 3" key="1">
    <citation type="submission" date="2018-02" db="EMBL/GenBank/DDBJ databases">
        <title>Genomic Encyclopedia of Archaeal and Bacterial Type Strains, Phase II (KMG-II): from individual species to whole genera.</title>
        <authorList>
            <person name="Goeker M."/>
        </authorList>
    </citation>
    <scope>NUCLEOTIDE SEQUENCE [LARGE SCALE GENOMIC DNA]</scope>
    <source>
        <strain evidence="2 3">YU 961-1</strain>
    </source>
</reference>
<proteinExistence type="predicted"/>
<dbReference type="SUPFAM" id="SSF53335">
    <property type="entry name" value="S-adenosyl-L-methionine-dependent methyltransferases"/>
    <property type="match status" value="1"/>
</dbReference>
<dbReference type="Pfam" id="PF08241">
    <property type="entry name" value="Methyltransf_11"/>
    <property type="match status" value="1"/>
</dbReference>
<dbReference type="GO" id="GO:0008425">
    <property type="term" value="F:2-methoxy-6-polyprenyl-1,4-benzoquinol methyltransferase activity"/>
    <property type="evidence" value="ECO:0007669"/>
    <property type="project" value="TreeGrafter"/>
</dbReference>
<dbReference type="Proteomes" id="UP000239203">
    <property type="component" value="Unassembled WGS sequence"/>
</dbReference>
<sequence length="271" mass="29408">MTTDTGEIVSFYEQNADAQWSRFDQTARVEEYVLHRVLDDHFPAEPAVVADIGGGNGRQAFRLAEYGYEVHLCDLTPALVADARTRGARRQVELASAVVADARSLPWPDSLADAALLLGPLYCLTDAADRLAVLREALRVVRPGGVVVCQFFTRVGGLRWILEAAPAVARNFDWRGFLRTGVFGDAHIPDGIRAHYYSTPDEAVAQTREAGWEVVRLQGMDAPAPGTGQSNLARAPRRIVAQWGEVALCLGALPANLSAGTHLLLVARRPG</sequence>
<name>A0A2S6GK51_9PSEU</name>
<evidence type="ECO:0000313" key="2">
    <source>
        <dbReference type="EMBL" id="PPK65585.1"/>
    </source>
</evidence>
<dbReference type="RefSeq" id="WP_219824072.1">
    <property type="nucleotide sequence ID" value="NZ_CP154825.1"/>
</dbReference>
<accession>A0A2S6GK51</accession>
<dbReference type="GO" id="GO:0008757">
    <property type="term" value="F:S-adenosylmethionine-dependent methyltransferase activity"/>
    <property type="evidence" value="ECO:0007669"/>
    <property type="project" value="InterPro"/>
</dbReference>
<dbReference type="AlphaFoldDB" id="A0A2S6GK51"/>
<dbReference type="InterPro" id="IPR013216">
    <property type="entry name" value="Methyltransf_11"/>
</dbReference>
<dbReference type="Gene3D" id="3.40.50.150">
    <property type="entry name" value="Vaccinia Virus protein VP39"/>
    <property type="match status" value="1"/>
</dbReference>
<evidence type="ECO:0000313" key="3">
    <source>
        <dbReference type="Proteomes" id="UP000239203"/>
    </source>
</evidence>
<keyword evidence="2" id="KW-0808">Transferase</keyword>
<protein>
    <submittedName>
        <fullName evidence="2">Ubiquinone/menaquinone biosynthesis C-methylase UbiE</fullName>
    </submittedName>
</protein>
<dbReference type="PANTHER" id="PTHR43591:SF24">
    <property type="entry name" value="2-METHOXY-6-POLYPRENYL-1,4-BENZOQUINOL METHYLASE, MITOCHONDRIAL"/>
    <property type="match status" value="1"/>
</dbReference>
<keyword evidence="3" id="KW-1185">Reference proteome</keyword>